<evidence type="ECO:0000259" key="2">
    <source>
        <dbReference type="Pfam" id="PF07510"/>
    </source>
</evidence>
<dbReference type="InterPro" id="IPR004919">
    <property type="entry name" value="GmrSD_N"/>
</dbReference>
<feature type="domain" description="GmrSD restriction endonucleases C-terminal" evidence="2">
    <location>
        <begin position="424"/>
        <end position="583"/>
    </location>
</feature>
<evidence type="ECO:0000313" key="3">
    <source>
        <dbReference type="EMBL" id="QPH84561.1"/>
    </source>
</evidence>
<dbReference type="AlphaFoldDB" id="A0A7S9NF76"/>
<dbReference type="PANTHER" id="PTHR35149">
    <property type="entry name" value="SLL5132 PROTEIN"/>
    <property type="match status" value="1"/>
</dbReference>
<protein>
    <submittedName>
        <fullName evidence="3">DUF262 domain-containing protein</fullName>
    </submittedName>
</protein>
<feature type="domain" description="GmrSD restriction endonucleases N-terminal" evidence="1">
    <location>
        <begin position="12"/>
        <end position="183"/>
    </location>
</feature>
<gene>
    <name evidence="3" type="ORF">CVT06_05435</name>
</gene>
<reference evidence="3 4" key="1">
    <citation type="journal article" date="2018" name="Emerg. Microbes Infect.">
        <title>Genomic analysis of oral Campylobacter concisus strains identified a potential bacterial molecular marker associated with active Crohn's disease.</title>
        <authorList>
            <person name="Liu F."/>
            <person name="Ma R."/>
            <person name="Tay C.Y.A."/>
            <person name="Octavia S."/>
            <person name="Lan R."/>
            <person name="Chung H.K.L."/>
            <person name="Riordan S.M."/>
            <person name="Grimm M.C."/>
            <person name="Leong R.W."/>
            <person name="Tanaka M.M."/>
            <person name="Connor S."/>
            <person name="Zhang L."/>
        </authorList>
    </citation>
    <scope>NUCLEOTIDE SEQUENCE [LARGE SCALE GENOMIC DNA]</scope>
    <source>
        <strain evidence="3 4">P10CDO-S2</strain>
    </source>
</reference>
<dbReference type="EMBL" id="CP049274">
    <property type="protein sequence ID" value="QPH84561.1"/>
    <property type="molecule type" value="Genomic_DNA"/>
</dbReference>
<evidence type="ECO:0000259" key="1">
    <source>
        <dbReference type="Pfam" id="PF03235"/>
    </source>
</evidence>
<name>A0A7S9NF76_9BACT</name>
<accession>A0A7S9NF76</accession>
<dbReference type="Pfam" id="PF03235">
    <property type="entry name" value="GmrSD_N"/>
    <property type="match status" value="1"/>
</dbReference>
<dbReference type="InterPro" id="IPR011089">
    <property type="entry name" value="GmrSD_C"/>
</dbReference>
<dbReference type="Proteomes" id="UP000594630">
    <property type="component" value="Chromosome"/>
</dbReference>
<evidence type="ECO:0000313" key="4">
    <source>
        <dbReference type="Proteomes" id="UP000594630"/>
    </source>
</evidence>
<organism evidence="3 4">
    <name type="scientific">Campylobacter concisus</name>
    <dbReference type="NCBI Taxonomy" id="199"/>
    <lineage>
        <taxon>Bacteria</taxon>
        <taxon>Pseudomonadati</taxon>
        <taxon>Campylobacterota</taxon>
        <taxon>Epsilonproteobacteria</taxon>
        <taxon>Campylobacterales</taxon>
        <taxon>Campylobacteraceae</taxon>
        <taxon>Campylobacter</taxon>
    </lineage>
</organism>
<dbReference type="Pfam" id="PF07510">
    <property type="entry name" value="GmrSD_C"/>
    <property type="match status" value="1"/>
</dbReference>
<dbReference type="PANTHER" id="PTHR35149:SF2">
    <property type="entry name" value="DUF262 DOMAIN-CONTAINING PROTEIN"/>
    <property type="match status" value="1"/>
</dbReference>
<dbReference type="RefSeq" id="WP_107792938.1">
    <property type="nucleotide sequence ID" value="NZ_CABPTY010000003.1"/>
</dbReference>
<proteinExistence type="predicted"/>
<sequence>MSKTDDLKFSVEKIFESKYLIPIYQRNYAWKSYEIGMLLDDIKSNDDGYFIGSLVVKQKDGVFEVIDGQQRLTTLFLILRYLKHDIKGELKFEARQKSNETLEKICDDDKCADLPSTEIVDGFKIIEKYFSENKKDESFKSKILNAKLLRVPVPNDADLNHFFEIMNTRGEQLEAHQIAKAKILEILEEKDRKIAALVWDACADMDRYVQMSFEKNLREQIFGNDWNKICNESELFEISIENNNNAKEEPLNKILENKNLTSEKTTQNENENERFSSIINFPNFLLQVNATMSNNTSSSSTNELLYDKKLIDNLKKHFNNSENAKNFIYNLLKFRFLFDKFIIKTDENDDEKWSLKMLKKYSNNKVTFSYVDTLDDNKLVVALQSCLRITYTSPRTMEWIFTLLKGLNKNTTANMQEILETYTNEKVKNALEKSNSYPMCERIILTYLDYILYRECIVSTQDNKIKEKLQNAFKAVGNVNLKNLKEWEFKFRDSIEHFYPQNPSGDSIERINDDKILNSFGNLALVTTSGNSKFSNLAPSAKQTTYPNIIIQSLKLILMSACINGNNIDEYKQAISEHGKEMLTLLRVQKRNNII</sequence>